<dbReference type="EMBL" id="CP114638">
    <property type="protein sequence ID" value="WAZ91470.1"/>
    <property type="molecule type" value="Genomic_DNA"/>
</dbReference>
<name>A0AAQ3AGM5_9SPIR</name>
<evidence type="ECO:0000313" key="2">
    <source>
        <dbReference type="EMBL" id="WAZ91470.1"/>
    </source>
</evidence>
<geneLocation type="plasmid" evidence="2 3">
    <name>p410-lp97</name>
</geneLocation>
<dbReference type="Pfam" id="PF02890">
    <property type="entry name" value="DUF226"/>
    <property type="match status" value="1"/>
</dbReference>
<keyword evidence="2" id="KW-0614">Plasmid</keyword>
<dbReference type="Proteomes" id="UP001164544">
    <property type="component" value="Plasmid p410-lp97"/>
</dbReference>
<dbReference type="AlphaFoldDB" id="A0AAQ3AGM5"/>
<reference evidence="2" key="1">
    <citation type="submission" date="2022-12" db="EMBL/GenBank/DDBJ databases">
        <title>B. miyamotoi WGS.</title>
        <authorList>
            <person name="Kuleshov K.V."/>
            <person name="Hoornstra D."/>
            <person name="Hovius J.W."/>
            <person name="Platonov A.E."/>
            <person name="Telford S.R. III."/>
        </authorList>
    </citation>
    <scope>NUCLEOTIDE SEQUENCE</scope>
    <source>
        <strain evidence="2">410</strain>
        <plasmid evidence="2">p410-lp97</plasmid>
    </source>
</reference>
<proteinExistence type="predicted"/>
<accession>A0AAQ3AGM5</accession>
<organism evidence="2 3">
    <name type="scientific">Borrelia miyamotoi</name>
    <dbReference type="NCBI Taxonomy" id="47466"/>
    <lineage>
        <taxon>Bacteria</taxon>
        <taxon>Pseudomonadati</taxon>
        <taxon>Spirochaetota</taxon>
        <taxon>Spirochaetia</taxon>
        <taxon>Spirochaetales</taxon>
        <taxon>Borreliaceae</taxon>
        <taxon>Borrelia</taxon>
    </lineage>
</organism>
<dbReference type="EMBL" id="CP114638">
    <property type="protein sequence ID" value="WAZ91382.1"/>
    <property type="molecule type" value="Genomic_DNA"/>
</dbReference>
<dbReference type="RefSeq" id="WP_070401459.1">
    <property type="nucleotide sequence ID" value="NZ_CP017130.1"/>
</dbReference>
<protein>
    <submittedName>
        <fullName evidence="2">DUF226 domain-containing protein</fullName>
    </submittedName>
</protein>
<sequence>MESVLKCLKTKEIEIKQIERKNLFVKIENRNNKTLYHKKIMNDLYIFGINKNQKHKFFISFRGLFNQTKVESFHLFHLKDEDKFLGIYYGYRKPVKNVVRRYEENGIMKASTFSKVYYIEFRFKKGSVFCYIVGISYLLRKEKANTKYCTTLLEIIVRLEKQIYEFYNKKLPKGGLITKWIEKNLK</sequence>
<evidence type="ECO:0000313" key="3">
    <source>
        <dbReference type="Proteomes" id="UP001164544"/>
    </source>
</evidence>
<gene>
    <name evidence="1" type="ORF">O5398_04400</name>
    <name evidence="2" type="ORF">O5398_04920</name>
</gene>
<evidence type="ECO:0000313" key="1">
    <source>
        <dbReference type="EMBL" id="WAZ91382.1"/>
    </source>
</evidence>
<dbReference type="InterPro" id="IPR004180">
    <property type="entry name" value="DUF226_BOR_spp"/>
</dbReference>